<reference evidence="2 3" key="1">
    <citation type="submission" date="2019-04" db="EMBL/GenBank/DDBJ databases">
        <title>Microbes associate with the intestines of laboratory mice.</title>
        <authorList>
            <person name="Navarre W."/>
            <person name="Wong E."/>
            <person name="Huang K."/>
            <person name="Tropini C."/>
            <person name="Ng K."/>
            <person name="Yu B."/>
        </authorList>
    </citation>
    <scope>NUCLEOTIDE SEQUENCE [LARGE SCALE GENOMIC DNA]</scope>
    <source>
        <strain evidence="2 3">NM06_A21</strain>
    </source>
</reference>
<organism evidence="2 3">
    <name type="scientific">Muribaculum intestinale</name>
    <dbReference type="NCBI Taxonomy" id="1796646"/>
    <lineage>
        <taxon>Bacteria</taxon>
        <taxon>Pseudomonadati</taxon>
        <taxon>Bacteroidota</taxon>
        <taxon>Bacteroidia</taxon>
        <taxon>Bacteroidales</taxon>
        <taxon>Muribaculaceae</taxon>
        <taxon>Muribaculum</taxon>
    </lineage>
</organism>
<gene>
    <name evidence="2" type="ORF">E5333_11090</name>
</gene>
<accession>A0A4V3RTM9</accession>
<proteinExistence type="predicted"/>
<dbReference type="Proteomes" id="UP000306630">
    <property type="component" value="Unassembled WGS sequence"/>
</dbReference>
<comment type="caution">
    <text evidence="2">The sequence shown here is derived from an EMBL/GenBank/DDBJ whole genome shotgun (WGS) entry which is preliminary data.</text>
</comment>
<evidence type="ECO:0008006" key="4">
    <source>
        <dbReference type="Google" id="ProtNLM"/>
    </source>
</evidence>
<dbReference type="AlphaFoldDB" id="A0A4V3RTM9"/>
<sequence>MGLDRLRAHSGRGSYRTFNQNRNMWEVVPLSKITLFIGVFFAACILVITAIMLDLWDGVHTARKLKDRVHSHKLRITIAKMAEYWRFIIIGFLIDCLGIIFSFYIVPFVAIVFGAGLIIIEIKSMIEHAKRRKSHTADLPDILHKIVACANEKDARDLLEKIASLTAAKENQQTELNATQL</sequence>
<keyword evidence="1" id="KW-0472">Membrane</keyword>
<feature type="transmembrane region" description="Helical" evidence="1">
    <location>
        <begin position="84"/>
        <end position="102"/>
    </location>
</feature>
<name>A0A4V3RTM9_9BACT</name>
<keyword evidence="1" id="KW-1133">Transmembrane helix</keyword>
<protein>
    <recommendedName>
        <fullName evidence="4">Holin</fullName>
    </recommendedName>
</protein>
<evidence type="ECO:0000256" key="1">
    <source>
        <dbReference type="SAM" id="Phobius"/>
    </source>
</evidence>
<evidence type="ECO:0000313" key="3">
    <source>
        <dbReference type="Proteomes" id="UP000306630"/>
    </source>
</evidence>
<feature type="transmembrane region" description="Helical" evidence="1">
    <location>
        <begin position="33"/>
        <end position="56"/>
    </location>
</feature>
<dbReference type="EMBL" id="SRYD01000047">
    <property type="protein sequence ID" value="TGY71719.1"/>
    <property type="molecule type" value="Genomic_DNA"/>
</dbReference>
<dbReference type="GO" id="GO:0016020">
    <property type="term" value="C:membrane"/>
    <property type="evidence" value="ECO:0007669"/>
    <property type="project" value="UniProtKB-SubCell"/>
</dbReference>
<keyword evidence="1" id="KW-0812">Transmembrane</keyword>
<evidence type="ECO:0000313" key="2">
    <source>
        <dbReference type="EMBL" id="TGY71719.1"/>
    </source>
</evidence>